<feature type="domain" description="HTH cro/C1-type" evidence="2">
    <location>
        <begin position="9"/>
        <end position="63"/>
    </location>
</feature>
<dbReference type="InterPro" id="IPR010982">
    <property type="entry name" value="Lambda_DNA-bd_dom_sf"/>
</dbReference>
<dbReference type="SUPFAM" id="SSF47413">
    <property type="entry name" value="lambda repressor-like DNA-binding domains"/>
    <property type="match status" value="1"/>
</dbReference>
<gene>
    <name evidence="3" type="ORF">Q605_AUC00685G0009</name>
</gene>
<sequence>GKRKYMSKLKQLREERGLPQKAVAKSVGITTSYYGMIELGTRRPSLDLAIRICKYFDLSVEEVFE</sequence>
<dbReference type="PANTHER" id="PTHR46558">
    <property type="entry name" value="TRACRIPTIONAL REGULATORY PROTEIN-RELATED-RELATED"/>
    <property type="match status" value="1"/>
</dbReference>
<dbReference type="PROSITE" id="PS50943">
    <property type="entry name" value="HTH_CROC1"/>
    <property type="match status" value="1"/>
</dbReference>
<dbReference type="InterPro" id="IPR001387">
    <property type="entry name" value="Cro/C1-type_HTH"/>
</dbReference>
<feature type="non-terminal residue" evidence="3">
    <location>
        <position position="1"/>
    </location>
</feature>
<dbReference type="Proteomes" id="UP000018852">
    <property type="component" value="Unassembled WGS sequence"/>
</dbReference>
<evidence type="ECO:0000313" key="4">
    <source>
        <dbReference type="Proteomes" id="UP000018852"/>
    </source>
</evidence>
<dbReference type="GO" id="GO:0003677">
    <property type="term" value="F:DNA binding"/>
    <property type="evidence" value="ECO:0007669"/>
    <property type="project" value="UniProtKB-KW"/>
</dbReference>
<evidence type="ECO:0000313" key="3">
    <source>
        <dbReference type="EMBL" id="ETJ04420.1"/>
    </source>
</evidence>
<dbReference type="Pfam" id="PF01381">
    <property type="entry name" value="HTH_3"/>
    <property type="match status" value="1"/>
</dbReference>
<dbReference type="SMART" id="SM00530">
    <property type="entry name" value="HTH_XRE"/>
    <property type="match status" value="1"/>
</dbReference>
<dbReference type="PANTHER" id="PTHR46558:SF4">
    <property type="entry name" value="DNA-BIDING PHAGE PROTEIN"/>
    <property type="match status" value="1"/>
</dbReference>
<evidence type="ECO:0000256" key="1">
    <source>
        <dbReference type="ARBA" id="ARBA00023125"/>
    </source>
</evidence>
<dbReference type="AlphaFoldDB" id="W1VHV4"/>
<dbReference type="CDD" id="cd00093">
    <property type="entry name" value="HTH_XRE"/>
    <property type="match status" value="1"/>
</dbReference>
<keyword evidence="1" id="KW-0238">DNA-binding</keyword>
<comment type="caution">
    <text evidence="3">The sequence shown here is derived from an EMBL/GenBank/DDBJ whole genome shotgun (WGS) entry which is preliminary data.</text>
</comment>
<name>W1VHV4_9ACTO</name>
<proteinExistence type="predicted"/>
<protein>
    <recommendedName>
        <fullName evidence="2">HTH cro/C1-type domain-containing protein</fullName>
    </recommendedName>
</protein>
<reference evidence="3 4" key="1">
    <citation type="submission" date="2013-12" db="EMBL/GenBank/DDBJ databases">
        <title>A Varibaculum cambriense genome reconstructed from a premature infant gut community with otherwise low bacterial novelty that shifts toward anaerobic metabolism during the third week of life.</title>
        <authorList>
            <person name="Brown C.T."/>
            <person name="Sharon I."/>
            <person name="Thomas B.C."/>
            <person name="Castelle C.J."/>
            <person name="Morowitz M.J."/>
            <person name="Banfield J.F."/>
        </authorList>
    </citation>
    <scope>NUCLEOTIDE SEQUENCE [LARGE SCALE GENOMIC DNA]</scope>
    <source>
        <strain evidence="4">DORA_12</strain>
    </source>
</reference>
<evidence type="ECO:0000259" key="2">
    <source>
        <dbReference type="PROSITE" id="PS50943"/>
    </source>
</evidence>
<accession>W1VHV4</accession>
<dbReference type="Gene3D" id="1.10.260.40">
    <property type="entry name" value="lambda repressor-like DNA-binding domains"/>
    <property type="match status" value="1"/>
</dbReference>
<dbReference type="EMBL" id="AZLV01000685">
    <property type="protein sequence ID" value="ETJ04420.1"/>
    <property type="molecule type" value="Genomic_DNA"/>
</dbReference>
<organism evidence="3 4">
    <name type="scientific">Actinomyces urogenitalis DORA_12</name>
    <dbReference type="NCBI Taxonomy" id="1403939"/>
    <lineage>
        <taxon>Bacteria</taxon>
        <taxon>Bacillati</taxon>
        <taxon>Actinomycetota</taxon>
        <taxon>Actinomycetes</taxon>
        <taxon>Actinomycetales</taxon>
        <taxon>Actinomycetaceae</taxon>
        <taxon>Actinomyces</taxon>
    </lineage>
</organism>